<name>A0A061E2G6_THECC</name>
<dbReference type="Proteomes" id="UP000026915">
    <property type="component" value="Chromosome 1"/>
</dbReference>
<protein>
    <submittedName>
        <fullName evidence="1">Uncharacterized protein</fullName>
    </submittedName>
</protein>
<dbReference type="EMBL" id="CM001879">
    <property type="protein sequence ID" value="EOX96478.1"/>
    <property type="molecule type" value="Genomic_DNA"/>
</dbReference>
<proteinExistence type="predicted"/>
<accession>A0A061E2G6</accession>
<dbReference type="Gramene" id="EOX96478">
    <property type="protein sequence ID" value="EOX96478"/>
    <property type="gene ID" value="TCM_005717"/>
</dbReference>
<sequence>MQDEHALHRQTEFSFLNFHLRHIGKGSLLRELKRKKQSRLPFENRNSFLRPPIASECNPSVSVDRSF</sequence>
<organism evidence="1 2">
    <name type="scientific">Theobroma cacao</name>
    <name type="common">Cacao</name>
    <name type="synonym">Cocoa</name>
    <dbReference type="NCBI Taxonomy" id="3641"/>
    <lineage>
        <taxon>Eukaryota</taxon>
        <taxon>Viridiplantae</taxon>
        <taxon>Streptophyta</taxon>
        <taxon>Embryophyta</taxon>
        <taxon>Tracheophyta</taxon>
        <taxon>Spermatophyta</taxon>
        <taxon>Magnoliopsida</taxon>
        <taxon>eudicotyledons</taxon>
        <taxon>Gunneridae</taxon>
        <taxon>Pentapetalae</taxon>
        <taxon>rosids</taxon>
        <taxon>malvids</taxon>
        <taxon>Malvales</taxon>
        <taxon>Malvaceae</taxon>
        <taxon>Byttnerioideae</taxon>
        <taxon>Theobroma</taxon>
    </lineage>
</organism>
<gene>
    <name evidence="1" type="ORF">TCM_005717</name>
</gene>
<evidence type="ECO:0000313" key="2">
    <source>
        <dbReference type="Proteomes" id="UP000026915"/>
    </source>
</evidence>
<dbReference type="AlphaFoldDB" id="A0A061E2G6"/>
<keyword evidence="2" id="KW-1185">Reference proteome</keyword>
<evidence type="ECO:0000313" key="1">
    <source>
        <dbReference type="EMBL" id="EOX96478.1"/>
    </source>
</evidence>
<dbReference type="HOGENOM" id="CLU_2817577_0_0_1"/>
<reference evidence="1 2" key="1">
    <citation type="journal article" date="2013" name="Genome Biol.">
        <title>The genome sequence of the most widely cultivated cacao type and its use to identify candidate genes regulating pod color.</title>
        <authorList>
            <person name="Motamayor J.C."/>
            <person name="Mockaitis K."/>
            <person name="Schmutz J."/>
            <person name="Haiminen N."/>
            <person name="Iii D.L."/>
            <person name="Cornejo O."/>
            <person name="Findley S.D."/>
            <person name="Zheng P."/>
            <person name="Utro F."/>
            <person name="Royaert S."/>
            <person name="Saski C."/>
            <person name="Jenkins J."/>
            <person name="Podicheti R."/>
            <person name="Zhao M."/>
            <person name="Scheffler B.E."/>
            <person name="Stack J.C."/>
            <person name="Feltus F.A."/>
            <person name="Mustiga G.M."/>
            <person name="Amores F."/>
            <person name="Phillips W."/>
            <person name="Marelli J.P."/>
            <person name="May G.D."/>
            <person name="Shapiro H."/>
            <person name="Ma J."/>
            <person name="Bustamante C.D."/>
            <person name="Schnell R.J."/>
            <person name="Main D."/>
            <person name="Gilbert D."/>
            <person name="Parida L."/>
            <person name="Kuhn D.N."/>
        </authorList>
    </citation>
    <scope>NUCLEOTIDE SEQUENCE [LARGE SCALE GENOMIC DNA]</scope>
    <source>
        <strain evidence="2">cv. Matina 1-6</strain>
    </source>
</reference>
<dbReference type="InParanoid" id="A0A061E2G6"/>